<dbReference type="Pfam" id="PF20163">
    <property type="entry name" value="DUF6536"/>
    <property type="match status" value="1"/>
</dbReference>
<feature type="transmembrane region" description="Helical" evidence="2">
    <location>
        <begin position="498"/>
        <end position="518"/>
    </location>
</feature>
<keyword evidence="2" id="KW-0472">Membrane</keyword>
<keyword evidence="5" id="KW-1185">Reference proteome</keyword>
<reference evidence="4" key="2">
    <citation type="submission" date="2020-02" db="EMBL/GenBank/DDBJ databases">
        <authorList>
            <person name="Gilchrist C.L.M."/>
            <person name="Chooi Y.-H."/>
        </authorList>
    </citation>
    <scope>NUCLEOTIDE SEQUENCE</scope>
    <source>
        <strain evidence="4">MST-FP2251</strain>
    </source>
</reference>
<organism evidence="4 5">
    <name type="scientific">Aspergillus nanangensis</name>
    <dbReference type="NCBI Taxonomy" id="2582783"/>
    <lineage>
        <taxon>Eukaryota</taxon>
        <taxon>Fungi</taxon>
        <taxon>Dikarya</taxon>
        <taxon>Ascomycota</taxon>
        <taxon>Pezizomycotina</taxon>
        <taxon>Eurotiomycetes</taxon>
        <taxon>Eurotiomycetidae</taxon>
        <taxon>Eurotiales</taxon>
        <taxon>Aspergillaceae</taxon>
        <taxon>Aspergillus</taxon>
        <taxon>Aspergillus subgen. Circumdati</taxon>
    </lineage>
</organism>
<evidence type="ECO:0000256" key="1">
    <source>
        <dbReference type="SAM" id="MobiDB-lite"/>
    </source>
</evidence>
<comment type="caution">
    <text evidence="4">The sequence shown here is derived from an EMBL/GenBank/DDBJ whole genome shotgun (WGS) entry which is preliminary data.</text>
</comment>
<feature type="compositionally biased region" description="Basic and acidic residues" evidence="1">
    <location>
        <begin position="15"/>
        <end position="24"/>
    </location>
</feature>
<evidence type="ECO:0000313" key="4">
    <source>
        <dbReference type="EMBL" id="KAF9885062.1"/>
    </source>
</evidence>
<feature type="domain" description="DUF6536" evidence="3">
    <location>
        <begin position="39"/>
        <end position="185"/>
    </location>
</feature>
<protein>
    <recommendedName>
        <fullName evidence="3">DUF6536 domain-containing protein</fullName>
    </recommendedName>
</protein>
<feature type="transmembrane region" description="Helical" evidence="2">
    <location>
        <begin position="552"/>
        <end position="576"/>
    </location>
</feature>
<sequence>MHPDEYELLSTGADPVRRPDEGDVKPQSTWFGRRWRVGWRTSLLFTSLATLVVLGFNLGFLLWAVAHHTLHGDRGVLYEGNCSKVRKMSTGLHLLINILGTILLGASNYAMQSLCAPTRKDIDRVHAKGLWLDIGVHSPQNLLHFPWKRRLLWLALTLSSLPLHLVYNSTIFSTTSANAYNVFAGSGPPDHQTLASANLNNPDAAVRPSFLRLQDKAQNGTLRRLDNAECLNAYTTTYQTTYGCLVLVTDSVNATTFETVDTQTVYSPSVHNRALEPVEDPYRWTCPPNANHSCSTYLNDVRDQIEHNVWDVYQVIAQNNPGNAYRVKYCLAEELPQHCKLQYSLPLTVVVIVFNLVKAGIMCYMSFSAAESPILTTGDAIASFLHEPDKFSAGKCMISAAEIRSNRVMRRPYTPLSFLPIRERWQSAISDRKWWLGAIVWIVGITICLGLVGYAQANDGRDIWTAGFGAISAQTLIKGDTWPTDLTSNTIIANIPQLLFSLLYFIFNALLTGMTLAAEWSRYSLSHRGLRVSDMPRRAQRSSYFLSVPYRYAIPLMSVSALLHWLISQSLFLVGIEAYSPDLKRFPDRDVMTCGYTPTAMVSAISVGVVMLALLVALGRKRLASSMPVAGSCSLAIAAACHPSFNPNLSNADQKVPVDTEMELEPVRWGSVLVEGELGHCTFTSGEVKEPKDQGVYQ</sequence>
<proteinExistence type="predicted"/>
<gene>
    <name evidence="4" type="ORF">FE257_000793</name>
</gene>
<keyword evidence="2" id="KW-1133">Transmembrane helix</keyword>
<feature type="transmembrane region" description="Helical" evidence="2">
    <location>
        <begin position="43"/>
        <end position="66"/>
    </location>
</feature>
<evidence type="ECO:0000259" key="3">
    <source>
        <dbReference type="Pfam" id="PF20163"/>
    </source>
</evidence>
<dbReference type="InterPro" id="IPR046623">
    <property type="entry name" value="DUF6536"/>
</dbReference>
<feature type="transmembrane region" description="Helical" evidence="2">
    <location>
        <begin position="434"/>
        <end position="455"/>
    </location>
</feature>
<evidence type="ECO:0000313" key="5">
    <source>
        <dbReference type="Proteomes" id="UP001194746"/>
    </source>
</evidence>
<name>A0AAD4CG60_ASPNN</name>
<feature type="transmembrane region" description="Helical" evidence="2">
    <location>
        <begin position="92"/>
        <end position="111"/>
    </location>
</feature>
<evidence type="ECO:0000256" key="2">
    <source>
        <dbReference type="SAM" id="Phobius"/>
    </source>
</evidence>
<dbReference type="EMBL" id="VCAU01000105">
    <property type="protein sequence ID" value="KAF9885062.1"/>
    <property type="molecule type" value="Genomic_DNA"/>
</dbReference>
<dbReference type="AlphaFoldDB" id="A0AAD4CG60"/>
<dbReference type="Proteomes" id="UP001194746">
    <property type="component" value="Unassembled WGS sequence"/>
</dbReference>
<reference evidence="4" key="1">
    <citation type="journal article" date="2019" name="Beilstein J. Org. Chem.">
        <title>Nanangenines: drimane sesquiterpenoids as the dominant metabolite cohort of a novel Australian fungus, Aspergillus nanangensis.</title>
        <authorList>
            <person name="Lacey H.J."/>
            <person name="Gilchrist C.L.M."/>
            <person name="Crombie A."/>
            <person name="Kalaitzis J.A."/>
            <person name="Vuong D."/>
            <person name="Rutledge P.J."/>
            <person name="Turner P."/>
            <person name="Pitt J.I."/>
            <person name="Lacey E."/>
            <person name="Chooi Y.H."/>
            <person name="Piggott A.M."/>
        </authorList>
    </citation>
    <scope>NUCLEOTIDE SEQUENCE</scope>
    <source>
        <strain evidence="4">MST-FP2251</strain>
    </source>
</reference>
<feature type="transmembrane region" description="Helical" evidence="2">
    <location>
        <begin position="596"/>
        <end position="618"/>
    </location>
</feature>
<feature type="region of interest" description="Disordered" evidence="1">
    <location>
        <begin position="1"/>
        <end position="24"/>
    </location>
</feature>
<accession>A0AAD4CG60</accession>
<keyword evidence="2" id="KW-0812">Transmembrane</keyword>
<dbReference type="PANTHER" id="PTHR35395">
    <property type="entry name" value="DUF6536 DOMAIN-CONTAINING PROTEIN"/>
    <property type="match status" value="1"/>
</dbReference>
<dbReference type="PANTHER" id="PTHR35395:SF1">
    <property type="entry name" value="DUF6536 DOMAIN-CONTAINING PROTEIN"/>
    <property type="match status" value="1"/>
</dbReference>